<name>A0A0F8WAX2_9ZZZZ</name>
<dbReference type="NCBIfam" id="TIGR01643">
    <property type="entry name" value="YD_repeat_2x"/>
    <property type="match status" value="1"/>
</dbReference>
<evidence type="ECO:0000313" key="2">
    <source>
        <dbReference type="EMBL" id="KKK53942.1"/>
    </source>
</evidence>
<proteinExistence type="predicted"/>
<protein>
    <submittedName>
        <fullName evidence="2">Uncharacterized protein</fullName>
    </submittedName>
</protein>
<dbReference type="AlphaFoldDB" id="A0A0F8WAX2"/>
<evidence type="ECO:0000256" key="1">
    <source>
        <dbReference type="SAM" id="MobiDB-lite"/>
    </source>
</evidence>
<feature type="non-terminal residue" evidence="2">
    <location>
        <position position="347"/>
    </location>
</feature>
<comment type="caution">
    <text evidence="2">The sequence shown here is derived from an EMBL/GenBank/DDBJ whole genome shotgun (WGS) entry which is preliminary data.</text>
</comment>
<reference evidence="2" key="1">
    <citation type="journal article" date="2015" name="Nature">
        <title>Complex archaea that bridge the gap between prokaryotes and eukaryotes.</title>
        <authorList>
            <person name="Spang A."/>
            <person name="Saw J.H."/>
            <person name="Jorgensen S.L."/>
            <person name="Zaremba-Niedzwiedzka K."/>
            <person name="Martijn J."/>
            <person name="Lind A.E."/>
            <person name="van Eijk R."/>
            <person name="Schleper C."/>
            <person name="Guy L."/>
            <person name="Ettema T.J."/>
        </authorList>
    </citation>
    <scope>NUCLEOTIDE SEQUENCE</scope>
</reference>
<feature type="non-terminal residue" evidence="2">
    <location>
        <position position="1"/>
    </location>
</feature>
<feature type="region of interest" description="Disordered" evidence="1">
    <location>
        <begin position="1"/>
        <end position="40"/>
    </location>
</feature>
<sequence length="347" mass="37703">SSVYYGTNGGTVVLDSKTGDDFDPGQANQQDYGDGAPTPAGSGDCVVTKFVYDDGRLQKVYNNRNKYTQLTYDDLGRKTKVVENVVGTLDEADTDVNRTTEYVYDTKGRPSKIMAKRPKGDGLGIEDQNTRYVYGSTDNGSWPTAVVYPDSGNGMTEDANKVWTIDSGTDHVTIVYDRLGRRTKVTDQRTVEHTYVYDAAGRLKADQVSNSTWVTGVNANVKSISYTYDDMSRPAKVTSHSDKDADEPGDGNIVNQVVYYDSTQGTKGYGGWGNPKRSWQAHGGAADVDPAGGETPYVEYAYEDGGPGTGAAKYVRPDSVKYPSGRQVYYNYPSSGVGAGRALLRLD</sequence>
<dbReference type="Gene3D" id="2.180.10.10">
    <property type="entry name" value="RHS repeat-associated core"/>
    <property type="match status" value="1"/>
</dbReference>
<accession>A0A0F8WAX2</accession>
<organism evidence="2">
    <name type="scientific">marine sediment metagenome</name>
    <dbReference type="NCBI Taxonomy" id="412755"/>
    <lineage>
        <taxon>unclassified sequences</taxon>
        <taxon>metagenomes</taxon>
        <taxon>ecological metagenomes</taxon>
    </lineage>
</organism>
<feature type="region of interest" description="Disordered" evidence="1">
    <location>
        <begin position="233"/>
        <end position="252"/>
    </location>
</feature>
<dbReference type="EMBL" id="LAZR01066252">
    <property type="protein sequence ID" value="KKK53942.1"/>
    <property type="molecule type" value="Genomic_DNA"/>
</dbReference>
<gene>
    <name evidence="2" type="ORF">LCGC14_3089720</name>
</gene>
<dbReference type="InterPro" id="IPR006530">
    <property type="entry name" value="YD"/>
</dbReference>